<reference evidence="1 2" key="1">
    <citation type="submission" date="2024-01" db="EMBL/GenBank/DDBJ databases">
        <authorList>
            <person name="Allen C."/>
            <person name="Tagirdzhanova G."/>
        </authorList>
    </citation>
    <scope>NUCLEOTIDE SEQUENCE [LARGE SCALE GENOMIC DNA]</scope>
    <source>
        <strain evidence="1 2">CBS 119000</strain>
    </source>
</reference>
<organism evidence="1 2">
    <name type="scientific">Sporothrix epigloea</name>
    <dbReference type="NCBI Taxonomy" id="1892477"/>
    <lineage>
        <taxon>Eukaryota</taxon>
        <taxon>Fungi</taxon>
        <taxon>Dikarya</taxon>
        <taxon>Ascomycota</taxon>
        <taxon>Pezizomycotina</taxon>
        <taxon>Sordariomycetes</taxon>
        <taxon>Sordariomycetidae</taxon>
        <taxon>Ophiostomatales</taxon>
        <taxon>Ophiostomataceae</taxon>
        <taxon>Sporothrix</taxon>
    </lineage>
</organism>
<dbReference type="EMBL" id="CAWUON010000098">
    <property type="protein sequence ID" value="CAK7272847.1"/>
    <property type="molecule type" value="Genomic_DNA"/>
</dbReference>
<comment type="caution">
    <text evidence="1">The sequence shown here is derived from an EMBL/GenBank/DDBJ whole genome shotgun (WGS) entry which is preliminary data.</text>
</comment>
<gene>
    <name evidence="1" type="ORF">SEPCBS119000_005338</name>
</gene>
<name>A0ABP0E018_9PEZI</name>
<sequence length="100" mass="12205">MCRWIKRTYACHDQKYIVSKFCQKYIASRGKVCRPRDCINYREHFSTEVCSRCRNVMTDNHRHYIFQMYRRLKKSHPERNWDVLIEAAQRPSFNHSGFIG</sequence>
<keyword evidence="2" id="KW-1185">Reference proteome</keyword>
<accession>A0ABP0E018</accession>
<evidence type="ECO:0000313" key="1">
    <source>
        <dbReference type="EMBL" id="CAK7272847.1"/>
    </source>
</evidence>
<proteinExistence type="predicted"/>
<evidence type="ECO:0000313" key="2">
    <source>
        <dbReference type="Proteomes" id="UP001642502"/>
    </source>
</evidence>
<dbReference type="Proteomes" id="UP001642502">
    <property type="component" value="Unassembled WGS sequence"/>
</dbReference>
<protein>
    <submittedName>
        <fullName evidence="1">Uncharacterized protein</fullName>
    </submittedName>
</protein>